<evidence type="ECO:0000313" key="8">
    <source>
        <dbReference type="EMBL" id="CAF3836230.1"/>
    </source>
</evidence>
<organism evidence="5 11">
    <name type="scientific">Rotaria magnacalcarata</name>
    <dbReference type="NCBI Taxonomy" id="392030"/>
    <lineage>
        <taxon>Eukaryota</taxon>
        <taxon>Metazoa</taxon>
        <taxon>Spiralia</taxon>
        <taxon>Gnathifera</taxon>
        <taxon>Rotifera</taxon>
        <taxon>Eurotatoria</taxon>
        <taxon>Bdelloidea</taxon>
        <taxon>Philodinida</taxon>
        <taxon>Philodinidae</taxon>
        <taxon>Rotaria</taxon>
    </lineage>
</organism>
<dbReference type="OrthoDB" id="5594417at2759"/>
<evidence type="ECO:0000313" key="10">
    <source>
        <dbReference type="EMBL" id="CAF5191877.1"/>
    </source>
</evidence>
<evidence type="ECO:0000313" key="4">
    <source>
        <dbReference type="EMBL" id="CAF1621117.1"/>
    </source>
</evidence>
<dbReference type="Gene3D" id="6.10.140.1230">
    <property type="match status" value="1"/>
</dbReference>
<feature type="region of interest" description="Disordered" evidence="2">
    <location>
        <begin position="1"/>
        <end position="26"/>
    </location>
</feature>
<sequence>MFGKKTSISDQAKAHSRELRKTDRELVRDRHRLETEEQRIVNEIRKNASTGNKKAVEILAKQLVKIRNQKAQSFQASGQIQGLATQNTMMASNMRMADTMQATAKTMAKMNKVMNPAQMSRVTQQFTQEHTKLGIKEEMMGETLDAAFGQEGDSEEEDAIVNQVLDEIGISFNEKMAVAPRVPAGATGMVSNRRQTNDEDAEIERMLANLKS</sequence>
<evidence type="ECO:0000313" key="7">
    <source>
        <dbReference type="EMBL" id="CAF3789642.1"/>
    </source>
</evidence>
<dbReference type="GO" id="GO:0007034">
    <property type="term" value="P:vacuolar transport"/>
    <property type="evidence" value="ECO:0007669"/>
    <property type="project" value="InterPro"/>
</dbReference>
<evidence type="ECO:0000313" key="5">
    <source>
        <dbReference type="EMBL" id="CAF2073716.1"/>
    </source>
</evidence>
<evidence type="ECO:0000256" key="1">
    <source>
        <dbReference type="ARBA" id="ARBA00006190"/>
    </source>
</evidence>
<comment type="caution">
    <text evidence="5">The sequence shown here is derived from an EMBL/GenBank/DDBJ whole genome shotgun (WGS) entry which is preliminary data.</text>
</comment>
<dbReference type="EMBL" id="CAJOBJ010338262">
    <property type="protein sequence ID" value="CAF5191877.1"/>
    <property type="molecule type" value="Genomic_DNA"/>
</dbReference>
<evidence type="ECO:0000313" key="3">
    <source>
        <dbReference type="EMBL" id="CAF1360870.1"/>
    </source>
</evidence>
<dbReference type="Proteomes" id="UP000663856">
    <property type="component" value="Unassembled WGS sequence"/>
</dbReference>
<dbReference type="Proteomes" id="UP000681720">
    <property type="component" value="Unassembled WGS sequence"/>
</dbReference>
<dbReference type="AlphaFoldDB" id="A0A816RD01"/>
<dbReference type="PANTHER" id="PTHR10476">
    <property type="entry name" value="CHARGED MULTIVESICULAR BODY PROTEIN"/>
    <property type="match status" value="1"/>
</dbReference>
<dbReference type="EMBL" id="CAJOBG010001679">
    <property type="protein sequence ID" value="CAF3949652.1"/>
    <property type="molecule type" value="Genomic_DNA"/>
</dbReference>
<evidence type="ECO:0000313" key="12">
    <source>
        <dbReference type="Proteomes" id="UP000663866"/>
    </source>
</evidence>
<dbReference type="EMBL" id="CAJNOV010018548">
    <property type="protein sequence ID" value="CAF1621117.1"/>
    <property type="molecule type" value="Genomic_DNA"/>
</dbReference>
<dbReference type="Proteomes" id="UP000681967">
    <property type="component" value="Unassembled WGS sequence"/>
</dbReference>
<dbReference type="Pfam" id="PF03357">
    <property type="entry name" value="Snf7"/>
    <property type="match status" value="1"/>
</dbReference>
<dbReference type="Proteomes" id="UP000676336">
    <property type="component" value="Unassembled WGS sequence"/>
</dbReference>
<gene>
    <name evidence="7" type="ORF">BYL167_LOCUS2373</name>
    <name evidence="4" type="ORF">CJN711_LOCUS37934</name>
    <name evidence="10" type="ORF">GIL414_LOCUS73269</name>
    <name evidence="3" type="ORF">KQP761_LOCUS7724</name>
    <name evidence="6" type="ORF">MBJ925_LOCUS37387</name>
    <name evidence="9" type="ORF">OVN521_LOCUS12167</name>
    <name evidence="8" type="ORF">SMN809_LOCUS3167</name>
    <name evidence="5" type="ORF">WKI299_LOCUS14671</name>
</gene>
<dbReference type="Proteomes" id="UP000663834">
    <property type="component" value="Unassembled WGS sequence"/>
</dbReference>
<dbReference type="EMBL" id="CAJNOW010002677">
    <property type="protein sequence ID" value="CAF1360870.1"/>
    <property type="molecule type" value="Genomic_DNA"/>
</dbReference>
<dbReference type="EMBL" id="CAJNRE010020816">
    <property type="protein sequence ID" value="CAF2241782.1"/>
    <property type="molecule type" value="Genomic_DNA"/>
</dbReference>
<dbReference type="InterPro" id="IPR005024">
    <property type="entry name" value="Snf7_fam"/>
</dbReference>
<comment type="similarity">
    <text evidence="1">Belongs to the SNF7 family.</text>
</comment>
<dbReference type="Proteomes" id="UP000663824">
    <property type="component" value="Unassembled WGS sequence"/>
</dbReference>
<evidence type="ECO:0000256" key="2">
    <source>
        <dbReference type="SAM" id="MobiDB-lite"/>
    </source>
</evidence>
<feature type="compositionally biased region" description="Polar residues" evidence="2">
    <location>
        <begin position="1"/>
        <end position="10"/>
    </location>
</feature>
<evidence type="ECO:0000313" key="11">
    <source>
        <dbReference type="Proteomes" id="UP000663856"/>
    </source>
</evidence>
<dbReference type="EMBL" id="CAJNRF010005747">
    <property type="protein sequence ID" value="CAF2073716.1"/>
    <property type="molecule type" value="Genomic_DNA"/>
</dbReference>
<reference evidence="5" key="1">
    <citation type="submission" date="2021-02" db="EMBL/GenBank/DDBJ databases">
        <authorList>
            <person name="Nowell W R."/>
        </authorList>
    </citation>
    <scope>NUCLEOTIDE SEQUENCE</scope>
</reference>
<dbReference type="Proteomes" id="UP000663866">
    <property type="component" value="Unassembled WGS sequence"/>
</dbReference>
<proteinExistence type="inferred from homology"/>
<dbReference type="EMBL" id="CAJOBH010000412">
    <property type="protein sequence ID" value="CAF3789642.1"/>
    <property type="molecule type" value="Genomic_DNA"/>
</dbReference>
<keyword evidence="12" id="KW-1185">Reference proteome</keyword>
<evidence type="ECO:0000313" key="6">
    <source>
        <dbReference type="EMBL" id="CAF2241782.1"/>
    </source>
</evidence>
<accession>A0A816RD01</accession>
<dbReference type="Proteomes" id="UP000663855">
    <property type="component" value="Unassembled WGS sequence"/>
</dbReference>
<evidence type="ECO:0000313" key="9">
    <source>
        <dbReference type="EMBL" id="CAF3949652.1"/>
    </source>
</evidence>
<name>A0A816RD01_9BILA</name>
<dbReference type="EMBL" id="CAJOBI010000636">
    <property type="protein sequence ID" value="CAF3836230.1"/>
    <property type="molecule type" value="Genomic_DNA"/>
</dbReference>
<feature type="compositionally biased region" description="Basic and acidic residues" evidence="2">
    <location>
        <begin position="12"/>
        <end position="26"/>
    </location>
</feature>
<protein>
    <submittedName>
        <fullName evidence="5">Uncharacterized protein</fullName>
    </submittedName>
</protein>